<protein>
    <submittedName>
        <fullName evidence="1">Rps24</fullName>
    </submittedName>
</protein>
<reference evidence="1" key="1">
    <citation type="submission" date="2014-09" db="EMBL/GenBank/DDBJ databases">
        <authorList>
            <person name="Magalhaes I.L.F."/>
            <person name="Oliveira U."/>
            <person name="Santos F.R."/>
            <person name="Vidigal T.H.D.A."/>
            <person name="Brescovit A.D."/>
            <person name="Santos A.J."/>
        </authorList>
    </citation>
    <scope>NUCLEOTIDE SEQUENCE</scope>
    <source>
        <tissue evidence="1">Shoot tissue taken approximately 20 cm above the soil surface</tissue>
    </source>
</reference>
<name>A0A0A9H9G6_ARUDO</name>
<accession>A0A0A9H9G6</accession>
<dbReference type="AlphaFoldDB" id="A0A0A9H9G6"/>
<evidence type="ECO:0000313" key="1">
    <source>
        <dbReference type="EMBL" id="JAE32454.1"/>
    </source>
</evidence>
<organism evidence="1">
    <name type="scientific">Arundo donax</name>
    <name type="common">Giant reed</name>
    <name type="synonym">Donax arundinaceus</name>
    <dbReference type="NCBI Taxonomy" id="35708"/>
    <lineage>
        <taxon>Eukaryota</taxon>
        <taxon>Viridiplantae</taxon>
        <taxon>Streptophyta</taxon>
        <taxon>Embryophyta</taxon>
        <taxon>Tracheophyta</taxon>
        <taxon>Spermatophyta</taxon>
        <taxon>Magnoliopsida</taxon>
        <taxon>Liliopsida</taxon>
        <taxon>Poales</taxon>
        <taxon>Poaceae</taxon>
        <taxon>PACMAD clade</taxon>
        <taxon>Arundinoideae</taxon>
        <taxon>Arundineae</taxon>
        <taxon>Arundo</taxon>
    </lineage>
</organism>
<sequence>MLDAVCLPVACGVSFAGASSRGRFAAAVRGGGGAQITQS</sequence>
<reference evidence="1" key="2">
    <citation type="journal article" date="2015" name="Data Brief">
        <title>Shoot transcriptome of the giant reed, Arundo donax.</title>
        <authorList>
            <person name="Barrero R.A."/>
            <person name="Guerrero F.D."/>
            <person name="Moolhuijzen P."/>
            <person name="Goolsby J.A."/>
            <person name="Tidwell J."/>
            <person name="Bellgard S.E."/>
            <person name="Bellgard M.I."/>
        </authorList>
    </citation>
    <scope>NUCLEOTIDE SEQUENCE</scope>
    <source>
        <tissue evidence="1">Shoot tissue taken approximately 20 cm above the soil surface</tissue>
    </source>
</reference>
<dbReference type="EMBL" id="GBRH01165442">
    <property type="protein sequence ID" value="JAE32454.1"/>
    <property type="molecule type" value="Transcribed_RNA"/>
</dbReference>
<proteinExistence type="predicted"/>